<evidence type="ECO:0000313" key="2">
    <source>
        <dbReference type="Proteomes" id="UP000824782"/>
    </source>
</evidence>
<evidence type="ECO:0000313" key="1">
    <source>
        <dbReference type="EMBL" id="KAG8589143.1"/>
    </source>
</evidence>
<accession>A0AAV7CW09</accession>
<comment type="caution">
    <text evidence="1">The sequence shown here is derived from an EMBL/GenBank/DDBJ whole genome shotgun (WGS) entry which is preliminary data.</text>
</comment>
<gene>
    <name evidence="1" type="ORF">GDO81_006274</name>
</gene>
<name>A0AAV7CW09_ENGPU</name>
<dbReference type="AlphaFoldDB" id="A0AAV7CW09"/>
<dbReference type="Proteomes" id="UP000824782">
    <property type="component" value="Unassembled WGS sequence"/>
</dbReference>
<sequence>MAMLLMLRGGESPTPLYEYHGLMHRTGTLASMFHNSHTFTQAALKHRASYTYMTPFPSWRMASTSLTYPRQRTPRIYVEAQHRTQPGRAYVSHRTLACEPPITQHSHRTTTGPSSLFSGRHWLCLPGLAIYVTA</sequence>
<dbReference type="EMBL" id="WNYA01000002">
    <property type="protein sequence ID" value="KAG8589143.1"/>
    <property type="molecule type" value="Genomic_DNA"/>
</dbReference>
<protein>
    <submittedName>
        <fullName evidence="1">Uncharacterized protein</fullName>
    </submittedName>
</protein>
<organism evidence="1 2">
    <name type="scientific">Engystomops pustulosus</name>
    <name type="common">Tungara frog</name>
    <name type="synonym">Physalaemus pustulosus</name>
    <dbReference type="NCBI Taxonomy" id="76066"/>
    <lineage>
        <taxon>Eukaryota</taxon>
        <taxon>Metazoa</taxon>
        <taxon>Chordata</taxon>
        <taxon>Craniata</taxon>
        <taxon>Vertebrata</taxon>
        <taxon>Euteleostomi</taxon>
        <taxon>Amphibia</taxon>
        <taxon>Batrachia</taxon>
        <taxon>Anura</taxon>
        <taxon>Neobatrachia</taxon>
        <taxon>Hyloidea</taxon>
        <taxon>Leptodactylidae</taxon>
        <taxon>Leiuperinae</taxon>
        <taxon>Engystomops</taxon>
    </lineage>
</organism>
<proteinExistence type="predicted"/>
<keyword evidence="2" id="KW-1185">Reference proteome</keyword>
<reference evidence="1" key="1">
    <citation type="thesis" date="2020" institute="ProQuest LLC" country="789 East Eisenhower Parkway, Ann Arbor, MI, USA">
        <title>Comparative Genomics and Chromosome Evolution.</title>
        <authorList>
            <person name="Mudd A.B."/>
        </authorList>
    </citation>
    <scope>NUCLEOTIDE SEQUENCE</scope>
    <source>
        <strain evidence="1">237g6f4</strain>
        <tissue evidence="1">Blood</tissue>
    </source>
</reference>